<reference evidence="3" key="1">
    <citation type="submission" date="2022-12" db="EMBL/GenBank/DDBJ databases">
        <authorList>
            <person name="Petersen C."/>
        </authorList>
    </citation>
    <scope>NUCLEOTIDE SEQUENCE</scope>
    <source>
        <strain evidence="3">IBT 17660</strain>
    </source>
</reference>
<dbReference type="InterPro" id="IPR009643">
    <property type="entry name" value="HS1-bd"/>
</dbReference>
<dbReference type="Pfam" id="PF06825">
    <property type="entry name" value="HSBP1"/>
    <property type="match status" value="1"/>
</dbReference>
<proteinExistence type="inferred from homology"/>
<dbReference type="GO" id="GO:0005634">
    <property type="term" value="C:nucleus"/>
    <property type="evidence" value="ECO:0007669"/>
    <property type="project" value="TreeGrafter"/>
</dbReference>
<dbReference type="EMBL" id="JAPWDO010000009">
    <property type="protein sequence ID" value="KAJ5456715.1"/>
    <property type="molecule type" value="Genomic_DNA"/>
</dbReference>
<gene>
    <name evidence="3" type="ORF">N7530_011989</name>
</gene>
<dbReference type="GO" id="GO:0070370">
    <property type="term" value="P:cellular heat acclimation"/>
    <property type="evidence" value="ECO:0007669"/>
    <property type="project" value="TreeGrafter"/>
</dbReference>
<name>A0A9W9WEI4_9EURO</name>
<comment type="caution">
    <text evidence="3">The sequence shown here is derived from an EMBL/GenBank/DDBJ whole genome shotgun (WGS) entry which is preliminary data.</text>
</comment>
<evidence type="ECO:0000313" key="3">
    <source>
        <dbReference type="EMBL" id="KAJ5456715.1"/>
    </source>
</evidence>
<dbReference type="PANTHER" id="PTHR19424">
    <property type="entry name" value="HEAT SHOCK FACTOR BINDING PROTEIN 1"/>
    <property type="match status" value="1"/>
</dbReference>
<evidence type="ECO:0008006" key="5">
    <source>
        <dbReference type="Google" id="ProtNLM"/>
    </source>
</evidence>
<protein>
    <recommendedName>
        <fullName evidence="5">Heat shock factor binding protein 1</fullName>
    </recommendedName>
</protein>
<dbReference type="AlphaFoldDB" id="A0A9W9WEI4"/>
<dbReference type="PANTHER" id="PTHR19424:SF0">
    <property type="entry name" value="HEAT SHOCK FACTOR BINDING PROTEIN 1"/>
    <property type="match status" value="1"/>
</dbReference>
<accession>A0A9W9WEI4</accession>
<dbReference type="GO" id="GO:0005829">
    <property type="term" value="C:cytosol"/>
    <property type="evidence" value="ECO:0007669"/>
    <property type="project" value="TreeGrafter"/>
</dbReference>
<feature type="compositionally biased region" description="Polar residues" evidence="2">
    <location>
        <begin position="60"/>
        <end position="70"/>
    </location>
</feature>
<feature type="non-terminal residue" evidence="3">
    <location>
        <position position="125"/>
    </location>
</feature>
<evidence type="ECO:0000256" key="2">
    <source>
        <dbReference type="SAM" id="MobiDB-lite"/>
    </source>
</evidence>
<feature type="region of interest" description="Disordered" evidence="2">
    <location>
        <begin position="34"/>
        <end position="70"/>
    </location>
</feature>
<keyword evidence="4" id="KW-1185">Reference proteome</keyword>
<evidence type="ECO:0000313" key="4">
    <source>
        <dbReference type="Proteomes" id="UP001147760"/>
    </source>
</evidence>
<feature type="compositionally biased region" description="Basic and acidic residues" evidence="2">
    <location>
        <begin position="40"/>
        <end position="51"/>
    </location>
</feature>
<comment type="similarity">
    <text evidence="1">Belongs to the HSBP1 family.</text>
</comment>
<dbReference type="Gene3D" id="1.20.5.430">
    <property type="match status" value="1"/>
</dbReference>
<sequence>QYPGNTYDPISYRCHRPVNRLLSLYPKQSVQRVHSLTMVDDSKSPSPDKLDSSPPEGESLLSQPNSDAQGQLTAAVDDLLNELQTKFDKVSTEMFGKLDDMTKRLDELEASLAASSGGGAPSPAT</sequence>
<organism evidence="3 4">
    <name type="scientific">Penicillium desertorum</name>
    <dbReference type="NCBI Taxonomy" id="1303715"/>
    <lineage>
        <taxon>Eukaryota</taxon>
        <taxon>Fungi</taxon>
        <taxon>Dikarya</taxon>
        <taxon>Ascomycota</taxon>
        <taxon>Pezizomycotina</taxon>
        <taxon>Eurotiomycetes</taxon>
        <taxon>Eurotiomycetidae</taxon>
        <taxon>Eurotiales</taxon>
        <taxon>Aspergillaceae</taxon>
        <taxon>Penicillium</taxon>
    </lineage>
</organism>
<evidence type="ECO:0000256" key="1">
    <source>
        <dbReference type="ARBA" id="ARBA00006349"/>
    </source>
</evidence>
<dbReference type="OrthoDB" id="4159489at2759"/>
<reference evidence="3" key="2">
    <citation type="journal article" date="2023" name="IMA Fungus">
        <title>Comparative genomic study of the Penicillium genus elucidates a diverse pangenome and 15 lateral gene transfer events.</title>
        <authorList>
            <person name="Petersen C."/>
            <person name="Sorensen T."/>
            <person name="Nielsen M.R."/>
            <person name="Sondergaard T.E."/>
            <person name="Sorensen J.L."/>
            <person name="Fitzpatrick D.A."/>
            <person name="Frisvad J.C."/>
            <person name="Nielsen K.L."/>
        </authorList>
    </citation>
    <scope>NUCLEOTIDE SEQUENCE</scope>
    <source>
        <strain evidence="3">IBT 17660</strain>
    </source>
</reference>
<dbReference type="Proteomes" id="UP001147760">
    <property type="component" value="Unassembled WGS sequence"/>
</dbReference>
<dbReference type="GO" id="GO:0003714">
    <property type="term" value="F:transcription corepressor activity"/>
    <property type="evidence" value="ECO:0007669"/>
    <property type="project" value="InterPro"/>
</dbReference>